<keyword evidence="2" id="KW-1185">Reference proteome</keyword>
<proteinExistence type="predicted"/>
<reference evidence="1 2" key="1">
    <citation type="journal article" date="2018" name="Sci. Rep.">
        <title>Comparative analysis of the Pocillopora damicornis genome highlights role of immune system in coral evolution.</title>
        <authorList>
            <person name="Cunning R."/>
            <person name="Bay R.A."/>
            <person name="Gillette P."/>
            <person name="Baker A.C."/>
            <person name="Traylor-Knowles N."/>
        </authorList>
    </citation>
    <scope>NUCLEOTIDE SEQUENCE [LARGE SCALE GENOMIC DNA]</scope>
    <source>
        <strain evidence="1">RSMAS</strain>
        <tissue evidence="1">Whole animal</tissue>
    </source>
</reference>
<dbReference type="Proteomes" id="UP000275408">
    <property type="component" value="Unassembled WGS sequence"/>
</dbReference>
<evidence type="ECO:0000313" key="2">
    <source>
        <dbReference type="Proteomes" id="UP000275408"/>
    </source>
</evidence>
<comment type="caution">
    <text evidence="1">The sequence shown here is derived from an EMBL/GenBank/DDBJ whole genome shotgun (WGS) entry which is preliminary data.</text>
</comment>
<dbReference type="AlphaFoldDB" id="A0A3M6U2A5"/>
<sequence>MSSQDQLITLTFTNSHVSNFLEELGVYQEGHLTQSDEKSHASSVHPLKKTTCPLYLSCPKVPKGKRVHPLQNSSSFARCDGSLFATLHGIIIQFNTYLSHPTNGSPCEMVHRHSVILGAAMILLLLQCVVIDDEQDFPISFGVARIPKRGITNNSDGSQDELVYNSTEIIDELDD</sequence>
<dbReference type="EMBL" id="RCHS01002371">
    <property type="protein sequence ID" value="RMX47782.1"/>
    <property type="molecule type" value="Genomic_DNA"/>
</dbReference>
<gene>
    <name evidence="1" type="ORF">pdam_00024354</name>
</gene>
<name>A0A3M6U2A5_POCDA</name>
<evidence type="ECO:0000313" key="1">
    <source>
        <dbReference type="EMBL" id="RMX47782.1"/>
    </source>
</evidence>
<protein>
    <submittedName>
        <fullName evidence="1">Uncharacterized protein</fullName>
    </submittedName>
</protein>
<organism evidence="1 2">
    <name type="scientific">Pocillopora damicornis</name>
    <name type="common">Cauliflower coral</name>
    <name type="synonym">Millepora damicornis</name>
    <dbReference type="NCBI Taxonomy" id="46731"/>
    <lineage>
        <taxon>Eukaryota</taxon>
        <taxon>Metazoa</taxon>
        <taxon>Cnidaria</taxon>
        <taxon>Anthozoa</taxon>
        <taxon>Hexacorallia</taxon>
        <taxon>Scleractinia</taxon>
        <taxon>Astrocoeniina</taxon>
        <taxon>Pocilloporidae</taxon>
        <taxon>Pocillopora</taxon>
    </lineage>
</organism>
<accession>A0A3M6U2A5</accession>